<keyword evidence="4" id="KW-1185">Reference proteome</keyword>
<dbReference type="InterPro" id="IPR007757">
    <property type="entry name" value="MT-A70-like"/>
</dbReference>
<feature type="compositionally biased region" description="Basic and acidic residues" evidence="2">
    <location>
        <begin position="33"/>
        <end position="42"/>
    </location>
</feature>
<organism evidence="3 4">
    <name type="scientific">Helicostylum pulchrum</name>
    <dbReference type="NCBI Taxonomy" id="562976"/>
    <lineage>
        <taxon>Eukaryota</taxon>
        <taxon>Fungi</taxon>
        <taxon>Fungi incertae sedis</taxon>
        <taxon>Mucoromycota</taxon>
        <taxon>Mucoromycotina</taxon>
        <taxon>Mucoromycetes</taxon>
        <taxon>Mucorales</taxon>
        <taxon>Mucorineae</taxon>
        <taxon>Mucoraceae</taxon>
        <taxon>Helicostylum</taxon>
    </lineage>
</organism>
<gene>
    <name evidence="3" type="ORF">HPULCUR_008930</name>
</gene>
<dbReference type="EMBL" id="BAABUJ010000028">
    <property type="protein sequence ID" value="GAA5803448.1"/>
    <property type="molecule type" value="Genomic_DNA"/>
</dbReference>
<protein>
    <recommendedName>
        <fullName evidence="5">Methyltransferase-like protein 4</fullName>
    </recommendedName>
</protein>
<sequence>MLDIIDSEKCFSRDIEHYTLIEGEFDVCEPYFRPKKESTEPPKKRKKSVPKAPSVADVETQKRHEEIRPNLVACLEQIESVWPESWKQIKVPRTIKEVKAETIDFPSIQAMVEMARGKFGQNDDDDEDNAEYNLSAAVTTDLDMFSIFNLICSNTENTLKLLQITPACQYIIPPKSSFLMGSIANSLSQLGNYVNRKGGADLIVMDPPWPNKSVSRSSHYETQDIYDLYSIPISQMVASKDCIVAIWVTNKPKFRNFILNKLFPAWGLVCVGEWAWLKVTTQAECIFPLDSMHKKPYEQLILGRPKDITQPGTVPMHHTIVSIPSIRHSRKPPLEDVLKPYLNYTSDPIQVELFARCLTPGWISWGNECLKFQHLNYFDKKTE</sequence>
<evidence type="ECO:0000256" key="1">
    <source>
        <dbReference type="PROSITE-ProRule" id="PRU00489"/>
    </source>
</evidence>
<proteinExistence type="inferred from homology"/>
<dbReference type="Proteomes" id="UP001476247">
    <property type="component" value="Unassembled WGS sequence"/>
</dbReference>
<evidence type="ECO:0008006" key="5">
    <source>
        <dbReference type="Google" id="ProtNLM"/>
    </source>
</evidence>
<dbReference type="InterPro" id="IPR002052">
    <property type="entry name" value="DNA_methylase_N6_adenine_CS"/>
</dbReference>
<dbReference type="PROSITE" id="PS00092">
    <property type="entry name" value="N6_MTASE"/>
    <property type="match status" value="1"/>
</dbReference>
<dbReference type="PANTHER" id="PTHR12829">
    <property type="entry name" value="N6-ADENOSINE-METHYLTRANSFERASE"/>
    <property type="match status" value="1"/>
</dbReference>
<dbReference type="Pfam" id="PF05063">
    <property type="entry name" value="MT-A70"/>
    <property type="match status" value="1"/>
</dbReference>
<feature type="region of interest" description="Disordered" evidence="2">
    <location>
        <begin position="33"/>
        <end position="62"/>
    </location>
</feature>
<dbReference type="PANTHER" id="PTHR12829:SF4">
    <property type="entry name" value="N(6)-ADENINE-SPECIFIC METHYLTRANSFERASE METTL4"/>
    <property type="match status" value="1"/>
</dbReference>
<comment type="similarity">
    <text evidence="1">Belongs to the MT-A70-like family.</text>
</comment>
<dbReference type="PROSITE" id="PS51143">
    <property type="entry name" value="MT_A70"/>
    <property type="match status" value="1"/>
</dbReference>
<accession>A0ABP9Y996</accession>
<comment type="caution">
    <text evidence="3">The sequence shown here is derived from an EMBL/GenBank/DDBJ whole genome shotgun (WGS) entry which is preliminary data.</text>
</comment>
<evidence type="ECO:0000256" key="2">
    <source>
        <dbReference type="SAM" id="MobiDB-lite"/>
    </source>
</evidence>
<evidence type="ECO:0000313" key="3">
    <source>
        <dbReference type="EMBL" id="GAA5803448.1"/>
    </source>
</evidence>
<reference evidence="3 4" key="1">
    <citation type="submission" date="2024-04" db="EMBL/GenBank/DDBJ databases">
        <title>genome sequences of Mucor flavus KT1a and Helicostylum pulchrum KT1b strains isolation_sourced from the surface of a dry-aged beef.</title>
        <authorList>
            <person name="Toyotome T."/>
            <person name="Hosono M."/>
            <person name="Torimaru M."/>
            <person name="Fukuda K."/>
            <person name="Mikami N."/>
        </authorList>
    </citation>
    <scope>NUCLEOTIDE SEQUENCE [LARGE SCALE GENOMIC DNA]</scope>
    <source>
        <strain evidence="3 4">KT1b</strain>
    </source>
</reference>
<evidence type="ECO:0000313" key="4">
    <source>
        <dbReference type="Proteomes" id="UP001476247"/>
    </source>
</evidence>
<name>A0ABP9Y996_9FUNG</name>